<dbReference type="AlphaFoldDB" id="A0A183C1B7"/>
<organism evidence="2 3">
    <name type="scientific">Globodera pallida</name>
    <name type="common">Potato cyst nematode worm</name>
    <name type="synonym">Heterodera pallida</name>
    <dbReference type="NCBI Taxonomy" id="36090"/>
    <lineage>
        <taxon>Eukaryota</taxon>
        <taxon>Metazoa</taxon>
        <taxon>Ecdysozoa</taxon>
        <taxon>Nematoda</taxon>
        <taxon>Chromadorea</taxon>
        <taxon>Rhabditida</taxon>
        <taxon>Tylenchina</taxon>
        <taxon>Tylenchomorpha</taxon>
        <taxon>Tylenchoidea</taxon>
        <taxon>Heteroderidae</taxon>
        <taxon>Heteroderinae</taxon>
        <taxon>Globodera</taxon>
    </lineage>
</organism>
<sequence>MKDLGWRNREIRVRFVGEHNTITTTEEPQSTKPRRTLFRFREEGIYGIKKQGKKDKLARSPTKPGASKQALMACRQIEREPVKDFFNRFTPLAEASAADQGTKILEGAKALCTTGDEQSNGLQLLQ</sequence>
<evidence type="ECO:0000256" key="1">
    <source>
        <dbReference type="SAM" id="MobiDB-lite"/>
    </source>
</evidence>
<reference evidence="3" key="2">
    <citation type="submission" date="2016-06" db="UniProtKB">
        <authorList>
            <consortium name="WormBaseParasite"/>
        </authorList>
    </citation>
    <scope>IDENTIFICATION</scope>
</reference>
<keyword evidence="2" id="KW-1185">Reference proteome</keyword>
<reference evidence="2" key="1">
    <citation type="submission" date="2014-05" db="EMBL/GenBank/DDBJ databases">
        <title>The genome and life-stage specific transcriptomes of Globodera pallida elucidate key aspects of plant parasitism by a cyst nematode.</title>
        <authorList>
            <person name="Cotton J.A."/>
            <person name="Lilley C.J."/>
            <person name="Jones L.M."/>
            <person name="Kikuchi T."/>
            <person name="Reid A.J."/>
            <person name="Thorpe P."/>
            <person name="Tsai I.J."/>
            <person name="Beasley H."/>
            <person name="Blok V."/>
            <person name="Cock P.J.A."/>
            <person name="Van den Akker S.E."/>
            <person name="Holroyd N."/>
            <person name="Hunt M."/>
            <person name="Mantelin S."/>
            <person name="Naghra H."/>
            <person name="Pain A."/>
            <person name="Palomares-Rius J.E."/>
            <person name="Zarowiecki M."/>
            <person name="Berriman M."/>
            <person name="Jones J.T."/>
            <person name="Urwin P.E."/>
        </authorList>
    </citation>
    <scope>NUCLEOTIDE SEQUENCE [LARGE SCALE GENOMIC DNA]</scope>
    <source>
        <strain evidence="2">Lindley</strain>
    </source>
</reference>
<protein>
    <submittedName>
        <fullName evidence="3">Uncharacterized protein</fullName>
    </submittedName>
</protein>
<name>A0A183C1B7_GLOPA</name>
<dbReference type="Proteomes" id="UP000050741">
    <property type="component" value="Unassembled WGS sequence"/>
</dbReference>
<evidence type="ECO:0000313" key="3">
    <source>
        <dbReference type="WBParaSite" id="GPLIN_000666000"/>
    </source>
</evidence>
<proteinExistence type="predicted"/>
<feature type="region of interest" description="Disordered" evidence="1">
    <location>
        <begin position="51"/>
        <end position="70"/>
    </location>
</feature>
<dbReference type="WBParaSite" id="GPLIN_000666000">
    <property type="protein sequence ID" value="GPLIN_000666000"/>
    <property type="gene ID" value="GPLIN_000666000"/>
</dbReference>
<evidence type="ECO:0000313" key="2">
    <source>
        <dbReference type="Proteomes" id="UP000050741"/>
    </source>
</evidence>
<accession>A0A183C1B7</accession>